<keyword evidence="1" id="KW-0472">Membrane</keyword>
<evidence type="ECO:0000256" key="1">
    <source>
        <dbReference type="SAM" id="Phobius"/>
    </source>
</evidence>
<keyword evidence="1" id="KW-0812">Transmembrane</keyword>
<evidence type="ECO:0000313" key="2">
    <source>
        <dbReference type="EMBL" id="CRG83334.1"/>
    </source>
</evidence>
<name>A0A0U1LJZ1_TALIS</name>
<keyword evidence="3" id="KW-1185">Reference proteome</keyword>
<protein>
    <recommendedName>
        <fullName evidence="4">Integral membrane protein</fullName>
    </recommendedName>
</protein>
<dbReference type="GO" id="GO:0000139">
    <property type="term" value="C:Golgi membrane"/>
    <property type="evidence" value="ECO:0007669"/>
    <property type="project" value="InterPro"/>
</dbReference>
<dbReference type="OMA" id="LNTHTCH"/>
<dbReference type="CDD" id="cd22189">
    <property type="entry name" value="PGAP4-like_fungal"/>
    <property type="match status" value="1"/>
</dbReference>
<organism evidence="2 3">
    <name type="scientific">Talaromyces islandicus</name>
    <name type="common">Penicillium islandicum</name>
    <dbReference type="NCBI Taxonomy" id="28573"/>
    <lineage>
        <taxon>Eukaryota</taxon>
        <taxon>Fungi</taxon>
        <taxon>Dikarya</taxon>
        <taxon>Ascomycota</taxon>
        <taxon>Pezizomycotina</taxon>
        <taxon>Eurotiomycetes</taxon>
        <taxon>Eurotiomycetidae</taxon>
        <taxon>Eurotiales</taxon>
        <taxon>Trichocomaceae</taxon>
        <taxon>Talaromyces</taxon>
        <taxon>Talaromyces sect. Islandici</taxon>
    </lineage>
</organism>
<evidence type="ECO:0000313" key="3">
    <source>
        <dbReference type="Proteomes" id="UP000054383"/>
    </source>
</evidence>
<dbReference type="PANTHER" id="PTHR31410">
    <property type="entry name" value="TRANSMEMBRANE PROTEIN 246"/>
    <property type="match status" value="1"/>
</dbReference>
<feature type="transmembrane region" description="Helical" evidence="1">
    <location>
        <begin position="259"/>
        <end position="278"/>
    </location>
</feature>
<dbReference type="Proteomes" id="UP000054383">
    <property type="component" value="Unassembled WGS sequence"/>
</dbReference>
<keyword evidence="1" id="KW-1133">Transmembrane helix</keyword>
<dbReference type="OrthoDB" id="2016523at2759"/>
<dbReference type="PANTHER" id="PTHR31410:SF1">
    <property type="entry name" value="POST-GPI ATTACHMENT TO PROTEINS FACTOR 4"/>
    <property type="match status" value="1"/>
</dbReference>
<accession>A0A0U1LJZ1</accession>
<evidence type="ECO:0008006" key="4">
    <source>
        <dbReference type="Google" id="ProtNLM"/>
    </source>
</evidence>
<feature type="transmembrane region" description="Helical" evidence="1">
    <location>
        <begin position="290"/>
        <end position="313"/>
    </location>
</feature>
<dbReference type="InterPro" id="IPR029675">
    <property type="entry name" value="PGAP4"/>
</dbReference>
<dbReference type="EMBL" id="CVMT01000001">
    <property type="protein sequence ID" value="CRG83334.1"/>
    <property type="molecule type" value="Genomic_DNA"/>
</dbReference>
<sequence length="435" mass="49367">MMRAHICNSAPSATALLRSVPAKIVLFFLAFYILLIQIARTTYYRDPSSAFFDPERGYEPHYSHTRSEQADAFIDQVNSAELVPTHSSGNADICLGFATIARNGARYFKTAVGSALDGLSESERASVHLILFVAHSDPKQHPAYSEKWFHDVADTVLLYDHDEVDMDRIAELEQAQNKLSGIEKGLFDYTYLLKACQATNASHVVILEDDVIALDGWLHRVRDALDKAERQTAELGRSEYLYLRIFYTEEYLGWNSEEWPMYLFFSVLATAAVWISLVGIRQRVHSSKRFLSNESIAVVTFVCTPLLICLFFACGRVSMLPIAYGVHDMPRFGCCSQGFVFPQERVPDLIQFYESRHVGYVDMLTEQYANDNQELRWAVTPALVQHVGSKSSKGDDFHTNSKYQRSVAERIWNFAFEMNDPEALRAEHLAHLEAA</sequence>
<reference evidence="2 3" key="1">
    <citation type="submission" date="2015-04" db="EMBL/GenBank/DDBJ databases">
        <authorList>
            <person name="Syromyatnikov M.Y."/>
            <person name="Popov V.N."/>
        </authorList>
    </citation>
    <scope>NUCLEOTIDE SEQUENCE [LARGE SCALE GENOMIC DNA]</scope>
    <source>
        <strain evidence="2">WF-38-12</strain>
    </source>
</reference>
<feature type="transmembrane region" description="Helical" evidence="1">
    <location>
        <begin position="20"/>
        <end position="39"/>
    </location>
</feature>
<dbReference type="AlphaFoldDB" id="A0A0U1LJZ1"/>
<dbReference type="GO" id="GO:0006506">
    <property type="term" value="P:GPI anchor biosynthetic process"/>
    <property type="evidence" value="ECO:0007669"/>
    <property type="project" value="InterPro"/>
</dbReference>
<proteinExistence type="predicted"/>
<dbReference type="GO" id="GO:0016757">
    <property type="term" value="F:glycosyltransferase activity"/>
    <property type="evidence" value="ECO:0007669"/>
    <property type="project" value="InterPro"/>
</dbReference>
<gene>
    <name evidence="2" type="ORF">PISL3812_00685</name>
</gene>